<reference evidence="1" key="1">
    <citation type="submission" date="2017-12" db="EMBL/GenBank/DDBJ databases">
        <title>FDA dAtabase for Regulatory Grade micrObial Sequences (FDA-ARGOS): Supporting development and validation of Infectious Disease Dx tests.</title>
        <authorList>
            <person name="Hoffmann M."/>
            <person name="Allard M."/>
            <person name="Evans P."/>
            <person name="Brown E."/>
            <person name="Tallon L.J."/>
            <person name="Sadzewicz L."/>
            <person name="Sengamalay N."/>
            <person name="Ott S."/>
            <person name="Godinez A."/>
            <person name="Nagaraj S."/>
            <person name="Vavikolanu K."/>
            <person name="Aluvathingal J."/>
            <person name="Nadendla S."/>
            <person name="Hobson J."/>
            <person name="Sichtig H."/>
        </authorList>
    </citation>
    <scope>NUCLEOTIDE SEQUENCE [LARGE SCALE GENOMIC DNA]</scope>
    <source>
        <strain evidence="1">FDAARGOS_118</strain>
    </source>
</reference>
<evidence type="ECO:0008006" key="3">
    <source>
        <dbReference type="Google" id="ProtNLM"/>
    </source>
</evidence>
<dbReference type="Gene3D" id="1.20.120.450">
    <property type="entry name" value="dinb family like domain"/>
    <property type="match status" value="1"/>
</dbReference>
<accession>A0ABX4WW26</accession>
<dbReference type="SUPFAM" id="SSF109854">
    <property type="entry name" value="DinB/YfiT-like putative metalloenzymes"/>
    <property type="match status" value="1"/>
</dbReference>
<comment type="caution">
    <text evidence="1">The sequence shown here is derived from an EMBL/GenBank/DDBJ whole genome shotgun (WGS) entry which is preliminary data.</text>
</comment>
<dbReference type="InterPro" id="IPR018531">
    <property type="entry name" value="DUF1993"/>
</dbReference>
<evidence type="ECO:0000313" key="1">
    <source>
        <dbReference type="EMBL" id="PNM67730.1"/>
    </source>
</evidence>
<proteinExistence type="predicted"/>
<evidence type="ECO:0000313" key="2">
    <source>
        <dbReference type="Proteomes" id="UP000054370"/>
    </source>
</evidence>
<dbReference type="InterPro" id="IPR034660">
    <property type="entry name" value="DinB/YfiT-like"/>
</dbReference>
<sequence>MSISTKKLFLSYLRQLRIIVDKTPDSFSLDTLSEGMFSLELNAQVAANFLLRGYCPLVSVNVRSFELAASGKDSVCRLLDQVNVYLESLPEVLEFDDLKVLSDSAGFSEVKLPQSRFIFEYIIPNYMFHVSMVYAIARKNGVPLSKGDFDGWHSYPVGFKFEP</sequence>
<dbReference type="PANTHER" id="PTHR36922:SF1">
    <property type="entry name" value="DUF1993 DOMAIN-CONTAINING PROTEIN"/>
    <property type="match status" value="1"/>
</dbReference>
<dbReference type="Pfam" id="PF09351">
    <property type="entry name" value="DUF1993"/>
    <property type="match status" value="1"/>
</dbReference>
<dbReference type="RefSeq" id="WP_102981665.1">
    <property type="nucleotide sequence ID" value="NZ_LOSH02000004.1"/>
</dbReference>
<dbReference type="PANTHER" id="PTHR36922">
    <property type="entry name" value="BLL2446 PROTEIN"/>
    <property type="match status" value="1"/>
</dbReference>
<keyword evidence="2" id="KW-1185">Reference proteome</keyword>
<protein>
    <recommendedName>
        <fullName evidence="3">DUF1993 domain-containing protein</fullName>
    </recommendedName>
</protein>
<organism evidence="1 2">
    <name type="scientific">Vibrio vulnificus</name>
    <dbReference type="NCBI Taxonomy" id="672"/>
    <lineage>
        <taxon>Bacteria</taxon>
        <taxon>Pseudomonadati</taxon>
        <taxon>Pseudomonadota</taxon>
        <taxon>Gammaproteobacteria</taxon>
        <taxon>Vibrionales</taxon>
        <taxon>Vibrionaceae</taxon>
        <taxon>Vibrio</taxon>
    </lineage>
</organism>
<gene>
    <name evidence="1" type="ORF">AL548_016545</name>
</gene>
<dbReference type="EMBL" id="LOSH02000004">
    <property type="protein sequence ID" value="PNM67730.1"/>
    <property type="molecule type" value="Genomic_DNA"/>
</dbReference>
<dbReference type="Proteomes" id="UP000054370">
    <property type="component" value="Unassembled WGS sequence"/>
</dbReference>
<name>A0ABX4WW26_VIBVL</name>